<gene>
    <name evidence="1" type="ORF">GSTENG00038702001</name>
</gene>
<dbReference type="KEGG" id="tng:GSTEN00038702G001"/>
<evidence type="ECO:0000313" key="1">
    <source>
        <dbReference type="EMBL" id="CAG13647.1"/>
    </source>
</evidence>
<proteinExistence type="predicted"/>
<dbReference type="EMBL" id="CAAE01017132">
    <property type="protein sequence ID" value="CAG13647.1"/>
    <property type="molecule type" value="Genomic_DNA"/>
</dbReference>
<reference evidence="1" key="1">
    <citation type="journal article" date="2004" name="Nature">
        <title>Genome duplication in the teleost fish Tetraodon nigroviridis reveals the early vertebrate proto-karyotype.</title>
        <authorList>
            <person name="Jaillon O."/>
            <person name="Aury J.-M."/>
            <person name="Brunet F."/>
            <person name="Petit J.-L."/>
            <person name="Stange-Thomann N."/>
            <person name="Mauceli E."/>
            <person name="Bouneau L."/>
            <person name="Fischer C."/>
            <person name="Ozouf-Costaz C."/>
            <person name="Bernot A."/>
            <person name="Nicaud S."/>
            <person name="Jaffe D."/>
            <person name="Fisher S."/>
            <person name="Lutfalla G."/>
            <person name="Dossat C."/>
            <person name="Segurens B."/>
            <person name="Dasilva C."/>
            <person name="Salanoubat M."/>
            <person name="Levy M."/>
            <person name="Boudet N."/>
            <person name="Castellano S."/>
            <person name="Anthouard V."/>
            <person name="Jubin C."/>
            <person name="Castelli V."/>
            <person name="Katinka M."/>
            <person name="Vacherie B."/>
            <person name="Biemont C."/>
            <person name="Skalli Z."/>
            <person name="Cattolico L."/>
            <person name="Poulain J."/>
            <person name="De Berardinis V."/>
            <person name="Cruaud C."/>
            <person name="Duprat S."/>
            <person name="Brottier P."/>
            <person name="Coutanceau J.-P."/>
            <person name="Gouzy J."/>
            <person name="Parra G."/>
            <person name="Lardier G."/>
            <person name="Chapple C."/>
            <person name="McKernan K.J."/>
            <person name="McEwan P."/>
            <person name="Bosak S."/>
            <person name="Kellis M."/>
            <person name="Volff J.-N."/>
            <person name="Guigo R."/>
            <person name="Zody M.C."/>
            <person name="Mesirov J."/>
            <person name="Lindblad-Toh K."/>
            <person name="Birren B."/>
            <person name="Nusbaum C."/>
            <person name="Kahn D."/>
            <person name="Robinson-Rechavi M."/>
            <person name="Laudet V."/>
            <person name="Schachter V."/>
            <person name="Quetier F."/>
            <person name="Saurin W."/>
            <person name="Scarpelli C."/>
            <person name="Wincker P."/>
            <person name="Lander E.S."/>
            <person name="Weissenbach J."/>
            <person name="Roest Crollius H."/>
        </authorList>
    </citation>
    <scope>NUCLEOTIDE SEQUENCE [LARGE SCALE GENOMIC DNA]</scope>
</reference>
<protein>
    <submittedName>
        <fullName evidence="1">Chromosome undetermined SCAF17132, whole genome shotgun sequence</fullName>
    </submittedName>
</protein>
<dbReference type="AlphaFoldDB" id="Q4RD85"/>
<accession>Q4RD85</accession>
<name>Q4RD85_TETNG</name>
<sequence length="97" mass="10928">MQLVSVEGDKASLAAHLDALKGELLHKCTELEEREHQFKQLQAEFAEAGHKHAKDLENVAVQVKQLEAQVLTKYVLLSHHVKKKKSVTVSLKHMLLP</sequence>
<organism evidence="1">
    <name type="scientific">Tetraodon nigroviridis</name>
    <name type="common">Spotted green pufferfish</name>
    <name type="synonym">Chelonodon nigroviridis</name>
    <dbReference type="NCBI Taxonomy" id="99883"/>
    <lineage>
        <taxon>Eukaryota</taxon>
        <taxon>Metazoa</taxon>
        <taxon>Chordata</taxon>
        <taxon>Craniata</taxon>
        <taxon>Vertebrata</taxon>
        <taxon>Euteleostomi</taxon>
        <taxon>Actinopterygii</taxon>
        <taxon>Neopterygii</taxon>
        <taxon>Teleostei</taxon>
        <taxon>Neoteleostei</taxon>
        <taxon>Acanthomorphata</taxon>
        <taxon>Eupercaria</taxon>
        <taxon>Tetraodontiformes</taxon>
        <taxon>Tetradontoidea</taxon>
        <taxon>Tetraodontidae</taxon>
        <taxon>Tetraodon</taxon>
    </lineage>
</organism>
<reference evidence="1" key="2">
    <citation type="submission" date="2004-02" db="EMBL/GenBank/DDBJ databases">
        <authorList>
            <consortium name="Genoscope"/>
            <consortium name="Whitehead Institute Centre for Genome Research"/>
        </authorList>
    </citation>
    <scope>NUCLEOTIDE SEQUENCE</scope>
</reference>